<dbReference type="PANTHER" id="PTHR12994">
    <property type="entry name" value="SECERNIN"/>
    <property type="match status" value="1"/>
</dbReference>
<evidence type="ECO:0000256" key="3">
    <source>
        <dbReference type="ARBA" id="ARBA00022670"/>
    </source>
</evidence>
<dbReference type="EMBL" id="JAGZCZ010000011">
    <property type="protein sequence ID" value="MBS5520327.1"/>
    <property type="molecule type" value="Genomic_DNA"/>
</dbReference>
<reference evidence="7" key="1">
    <citation type="submission" date="2021-02" db="EMBL/GenBank/DDBJ databases">
        <title>Infant gut strain persistence is associated with maternal origin, phylogeny, and functional potential including surface adhesion and iron acquisition.</title>
        <authorList>
            <person name="Lou Y.C."/>
        </authorList>
    </citation>
    <scope>NUCLEOTIDE SEQUENCE</scope>
    <source>
        <strain evidence="7">L3_106_000M1_dasL3_106_000M1_concoct_15</strain>
    </source>
</reference>
<evidence type="ECO:0000256" key="2">
    <source>
        <dbReference type="ARBA" id="ARBA00007225"/>
    </source>
</evidence>
<evidence type="ECO:0000313" key="7">
    <source>
        <dbReference type="EMBL" id="MBS5520327.1"/>
    </source>
</evidence>
<dbReference type="Proteomes" id="UP000754226">
    <property type="component" value="Unassembled WGS sequence"/>
</dbReference>
<evidence type="ECO:0000256" key="5">
    <source>
        <dbReference type="ARBA" id="ARBA00022997"/>
    </source>
</evidence>
<sequence length="487" mass="54350">MPCTTLLVGKNATYDGSTMMARNEDSGAGSFTPKKFITVNPEDQPRHYRSVLSAFEIELTETPLRYTAMPNAQTNEGIWGEAGINELNVAMSETETITSNPRVLGADPLVKNGIGEEDMLTLVLPYIHSAREGVKRLGDLITRYGTYEMNGVGFQDENEVWWFESIGGHHWIAKRVPDDGYVVMPNQQGIDLLDLVDAFGPQEDHMCSADLISFIRDNHLDLTIHEGEDYALEKDFAFDARAAFGSHDDADHTYNTPRAWFMLRFFNPHSALWDGPDADYGPEDDDLPWCLMPERKVTVEDVKYVLSAHYQGTPFDCYSKVDHPLKGKYRPIGINRNNFVALTQLRPYAKKDRMALMWIAEGSNVFNAFLPFYANVTKTPDYLNHAGTVPSTEEFYWANRLIGALADAHFARTASAIERYQKAVASAAHAMICDTDKKEAEGGVTALLEQANAAMAAMVKEKTDTCLGKVLYEASMAMKNGFSRSDA</sequence>
<comment type="similarity">
    <text evidence="2 6">Belongs to the peptidase C69 family.</text>
</comment>
<comment type="caution">
    <text evidence="7">The sequence shown here is derived from an EMBL/GenBank/DDBJ whole genome shotgun (WGS) entry which is preliminary data.</text>
</comment>
<dbReference type="InterPro" id="IPR047804">
    <property type="entry name" value="C69_dipept_A-like"/>
</dbReference>
<dbReference type="Gene3D" id="3.60.60.10">
    <property type="entry name" value="Penicillin V Acylase, Chain A"/>
    <property type="match status" value="1"/>
</dbReference>
<evidence type="ECO:0000256" key="4">
    <source>
        <dbReference type="ARBA" id="ARBA00022801"/>
    </source>
</evidence>
<proteinExistence type="inferred from homology"/>
<keyword evidence="4 6" id="KW-0378">Hydrolase</keyword>
<dbReference type="AlphaFoldDB" id="A0A943I4W7"/>
<evidence type="ECO:0000256" key="1">
    <source>
        <dbReference type="ARBA" id="ARBA00001670"/>
    </source>
</evidence>
<keyword evidence="3 6" id="KW-0645">Protease</keyword>
<dbReference type="NCBIfam" id="NF033678">
    <property type="entry name" value="C69_fam_dipept"/>
    <property type="match status" value="1"/>
</dbReference>
<dbReference type="GO" id="GO:0016805">
    <property type="term" value="F:dipeptidase activity"/>
    <property type="evidence" value="ECO:0007669"/>
    <property type="project" value="UniProtKB-KW"/>
</dbReference>
<dbReference type="InterPro" id="IPR005322">
    <property type="entry name" value="Peptidase_C69"/>
</dbReference>
<gene>
    <name evidence="7" type="ORF">KHX13_08450</name>
</gene>
<dbReference type="GO" id="GO:0070004">
    <property type="term" value="F:cysteine-type exopeptidase activity"/>
    <property type="evidence" value="ECO:0007669"/>
    <property type="project" value="InterPro"/>
</dbReference>
<protein>
    <recommendedName>
        <fullName evidence="6">Dipeptidase</fullName>
        <ecNumber evidence="6">3.4.-.-</ecNumber>
    </recommendedName>
</protein>
<dbReference type="Pfam" id="PF03577">
    <property type="entry name" value="Peptidase_C69"/>
    <property type="match status" value="1"/>
</dbReference>
<keyword evidence="5 6" id="KW-0224">Dipeptidase</keyword>
<organism evidence="7 8">
    <name type="scientific">Acidaminococcus intestini</name>
    <dbReference type="NCBI Taxonomy" id="187327"/>
    <lineage>
        <taxon>Bacteria</taxon>
        <taxon>Bacillati</taxon>
        <taxon>Bacillota</taxon>
        <taxon>Negativicutes</taxon>
        <taxon>Acidaminococcales</taxon>
        <taxon>Acidaminococcaceae</taxon>
        <taxon>Acidaminococcus</taxon>
    </lineage>
</organism>
<evidence type="ECO:0000256" key="6">
    <source>
        <dbReference type="RuleBase" id="RU364089"/>
    </source>
</evidence>
<evidence type="ECO:0000313" key="8">
    <source>
        <dbReference type="Proteomes" id="UP000754226"/>
    </source>
</evidence>
<dbReference type="GO" id="GO:0006508">
    <property type="term" value="P:proteolysis"/>
    <property type="evidence" value="ECO:0007669"/>
    <property type="project" value="UniProtKB-KW"/>
</dbReference>
<accession>A0A943I4W7</accession>
<comment type="catalytic activity">
    <reaction evidence="1">
        <text>an L-aminoacyl-L-amino acid + H2O = 2 an L-alpha-amino acid</text>
        <dbReference type="Rhea" id="RHEA:48940"/>
        <dbReference type="ChEBI" id="CHEBI:15377"/>
        <dbReference type="ChEBI" id="CHEBI:59869"/>
        <dbReference type="ChEBI" id="CHEBI:77460"/>
        <dbReference type="EC" id="3.4.13.19"/>
    </reaction>
</comment>
<name>A0A943I4W7_9FIRM</name>
<dbReference type="PANTHER" id="PTHR12994:SF17">
    <property type="entry name" value="LD30995P"/>
    <property type="match status" value="1"/>
</dbReference>
<dbReference type="EC" id="3.4.-.-" evidence="6"/>